<name>A0ABW0QRM1_9GAMM</name>
<organism evidence="1 2">
    <name type="scientific">Rhodanobacter ginsengisoli</name>
    <dbReference type="NCBI Taxonomy" id="418646"/>
    <lineage>
        <taxon>Bacteria</taxon>
        <taxon>Pseudomonadati</taxon>
        <taxon>Pseudomonadota</taxon>
        <taxon>Gammaproteobacteria</taxon>
        <taxon>Lysobacterales</taxon>
        <taxon>Rhodanobacteraceae</taxon>
        <taxon>Rhodanobacter</taxon>
    </lineage>
</organism>
<comment type="caution">
    <text evidence="1">The sequence shown here is derived from an EMBL/GenBank/DDBJ whole genome shotgun (WGS) entry which is preliminary data.</text>
</comment>
<accession>A0ABW0QRM1</accession>
<keyword evidence="2" id="KW-1185">Reference proteome</keyword>
<dbReference type="RefSeq" id="WP_377320988.1">
    <property type="nucleotide sequence ID" value="NZ_JBHSNF010000003.1"/>
</dbReference>
<reference evidence="2" key="1">
    <citation type="journal article" date="2019" name="Int. J. Syst. Evol. Microbiol.">
        <title>The Global Catalogue of Microorganisms (GCM) 10K type strain sequencing project: providing services to taxonomists for standard genome sequencing and annotation.</title>
        <authorList>
            <consortium name="The Broad Institute Genomics Platform"/>
            <consortium name="The Broad Institute Genome Sequencing Center for Infectious Disease"/>
            <person name="Wu L."/>
            <person name="Ma J."/>
        </authorList>
    </citation>
    <scope>NUCLEOTIDE SEQUENCE [LARGE SCALE GENOMIC DNA]</scope>
    <source>
        <strain evidence="2">CGMCC 1.16619</strain>
    </source>
</reference>
<dbReference type="Proteomes" id="UP001596114">
    <property type="component" value="Unassembled WGS sequence"/>
</dbReference>
<evidence type="ECO:0000313" key="1">
    <source>
        <dbReference type="EMBL" id="MFC5526867.1"/>
    </source>
</evidence>
<protein>
    <recommendedName>
        <fullName evidence="3">Phage baseplate protein</fullName>
    </recommendedName>
</protein>
<evidence type="ECO:0008006" key="3">
    <source>
        <dbReference type="Google" id="ProtNLM"/>
    </source>
</evidence>
<gene>
    <name evidence="1" type="ORF">ACFPPA_14090</name>
</gene>
<proteinExistence type="predicted"/>
<dbReference type="EMBL" id="JBHSNF010000003">
    <property type="protein sequence ID" value="MFC5526867.1"/>
    <property type="molecule type" value="Genomic_DNA"/>
</dbReference>
<sequence>MHTPTPAQLLQVWERGGEQSAAASALLLLGSCCEDHSAEALAALPLGRRDALLLQLRARLFGEDIDTLASCPQCAAVVEASFRCDDLLLPASGAEAATPVLEHVSDAHGVRVPFRLPDSNDLLALEHCTDAGQARQLLLARCVLAADTGAGCDVHALPPPLQSEIAQAMAQADPQADLQLAFRCPDCGHRWQPMFDIARFLWQELHAWALHMLREVDTLAQAYHWPEADILGLSPRRRQAYLELCAP</sequence>
<dbReference type="Pfam" id="PF12322">
    <property type="entry name" value="T4_baseplate"/>
    <property type="match status" value="1"/>
</dbReference>
<dbReference type="InterPro" id="IPR024364">
    <property type="entry name" value="Baseplate_phage_T4-like"/>
</dbReference>
<evidence type="ECO:0000313" key="2">
    <source>
        <dbReference type="Proteomes" id="UP001596114"/>
    </source>
</evidence>